<dbReference type="SUPFAM" id="SSF48537">
    <property type="entry name" value="Phospholipase C/P1 nuclease"/>
    <property type="match status" value="1"/>
</dbReference>
<dbReference type="Proteomes" id="UP001055658">
    <property type="component" value="Chromosome"/>
</dbReference>
<dbReference type="InterPro" id="IPR003154">
    <property type="entry name" value="S1/P1nuclease"/>
</dbReference>
<reference evidence="8" key="1">
    <citation type="submission" date="2022-02" db="EMBL/GenBank/DDBJ databases">
        <title>Coral-associated bacteria.</title>
        <authorList>
            <person name="Tang K."/>
            <person name="Wang X."/>
        </authorList>
    </citation>
    <scope>NUCLEOTIDE SEQUENCE</scope>
    <source>
        <strain evidence="8">SCSIO 43006</strain>
    </source>
</reference>
<evidence type="ECO:0000256" key="4">
    <source>
        <dbReference type="ARBA" id="ARBA00022801"/>
    </source>
</evidence>
<keyword evidence="4" id="KW-0378">Hydrolase</keyword>
<keyword evidence="9" id="KW-1185">Reference proteome</keyword>
<evidence type="ECO:0000256" key="2">
    <source>
        <dbReference type="ARBA" id="ARBA00022723"/>
    </source>
</evidence>
<dbReference type="RefSeq" id="WP_252085855.1">
    <property type="nucleotide sequence ID" value="NZ_CP092418.1"/>
</dbReference>
<evidence type="ECO:0000313" key="9">
    <source>
        <dbReference type="Proteomes" id="UP001055658"/>
    </source>
</evidence>
<name>A0ABY4VHM0_9GAMM</name>
<proteinExistence type="predicted"/>
<dbReference type="CDD" id="cd11010">
    <property type="entry name" value="S1-P1_nuclease"/>
    <property type="match status" value="1"/>
</dbReference>
<dbReference type="PANTHER" id="PTHR33146:SF26">
    <property type="entry name" value="ENDONUCLEASE 4"/>
    <property type="match status" value="1"/>
</dbReference>
<keyword evidence="2" id="KW-0479">Metal-binding</keyword>
<gene>
    <name evidence="8" type="ORF">MJO52_10320</name>
</gene>
<protein>
    <submittedName>
        <fullName evidence="8">S1/P1 nuclease</fullName>
    </submittedName>
</protein>
<keyword evidence="6" id="KW-0325">Glycoprotein</keyword>
<keyword evidence="1" id="KW-0540">Nuclease</keyword>
<keyword evidence="7" id="KW-0732">Signal</keyword>
<evidence type="ECO:0000256" key="5">
    <source>
        <dbReference type="ARBA" id="ARBA00023157"/>
    </source>
</evidence>
<dbReference type="PANTHER" id="PTHR33146">
    <property type="entry name" value="ENDONUCLEASE 4"/>
    <property type="match status" value="1"/>
</dbReference>
<evidence type="ECO:0000256" key="3">
    <source>
        <dbReference type="ARBA" id="ARBA00022759"/>
    </source>
</evidence>
<keyword evidence="3" id="KW-0255">Endonuclease</keyword>
<dbReference type="Pfam" id="PF02265">
    <property type="entry name" value="S1-P1_nuclease"/>
    <property type="match status" value="1"/>
</dbReference>
<accession>A0ABY4VHM0</accession>
<organism evidence="8 9">
    <name type="scientific">Microbulbifer variabilis</name>
    <dbReference type="NCBI Taxonomy" id="266805"/>
    <lineage>
        <taxon>Bacteria</taxon>
        <taxon>Pseudomonadati</taxon>
        <taxon>Pseudomonadota</taxon>
        <taxon>Gammaproteobacteria</taxon>
        <taxon>Cellvibrionales</taxon>
        <taxon>Microbulbiferaceae</taxon>
        <taxon>Microbulbifer</taxon>
    </lineage>
</organism>
<dbReference type="Gene3D" id="1.10.575.10">
    <property type="entry name" value="P1 Nuclease"/>
    <property type="match status" value="1"/>
</dbReference>
<sequence length="274" mass="31254">MINLKKIICINILLVGLLSTLKAHAWGDDGHRVVGEIAWYYLAPNVAAEVELLLDEVGEPHLAESATWADRIRSNEQYNWAAPMHYINLSRDWNRYDAERDCPPTGCIVKAIQQFEEVLADRTRSGTERAEALMFIAHFVGDLHQPLHTGLYSDRGGNDVFVHFYGEETNLHALWDIHLVSRVVTDWRGYAKEQTEKIGAVQSQLWQSTDATDWVKESHQLAHKLAYTNETQLGEKYFLRCRDSLEMRLQQGGVRLAAVLNKVLGGRSLKMIDR</sequence>
<evidence type="ECO:0000313" key="8">
    <source>
        <dbReference type="EMBL" id="USD23510.1"/>
    </source>
</evidence>
<keyword evidence="5" id="KW-1015">Disulfide bond</keyword>
<feature type="signal peptide" evidence="7">
    <location>
        <begin position="1"/>
        <end position="25"/>
    </location>
</feature>
<evidence type="ECO:0000256" key="7">
    <source>
        <dbReference type="SAM" id="SignalP"/>
    </source>
</evidence>
<feature type="chain" id="PRO_5047075960" evidence="7">
    <location>
        <begin position="26"/>
        <end position="274"/>
    </location>
</feature>
<evidence type="ECO:0000256" key="1">
    <source>
        <dbReference type="ARBA" id="ARBA00022722"/>
    </source>
</evidence>
<evidence type="ECO:0000256" key="6">
    <source>
        <dbReference type="ARBA" id="ARBA00023180"/>
    </source>
</evidence>
<dbReference type="EMBL" id="CP092418">
    <property type="protein sequence ID" value="USD23510.1"/>
    <property type="molecule type" value="Genomic_DNA"/>
</dbReference>
<dbReference type="InterPro" id="IPR008947">
    <property type="entry name" value="PLipase_C/P1_nuclease_dom_sf"/>
</dbReference>